<evidence type="ECO:0000259" key="2">
    <source>
        <dbReference type="Pfam" id="PF03544"/>
    </source>
</evidence>
<dbReference type="EMBL" id="VIAR01000003">
    <property type="protein sequence ID" value="TQD39798.1"/>
    <property type="molecule type" value="Genomic_DNA"/>
</dbReference>
<evidence type="ECO:0000313" key="4">
    <source>
        <dbReference type="Proteomes" id="UP000317169"/>
    </source>
</evidence>
<gene>
    <name evidence="3" type="ORF">FKR84_04720</name>
</gene>
<keyword evidence="4" id="KW-1185">Reference proteome</keyword>
<evidence type="ECO:0000313" key="3">
    <source>
        <dbReference type="EMBL" id="TQD39798.1"/>
    </source>
</evidence>
<dbReference type="AlphaFoldDB" id="A0A507ZVS6"/>
<sequence length="134" mass="15242">MKKLLFTVLFLSFTAIGFSQTIKGNTVTSKEQAPIWPGCEDSNNAANCFNKMLAKHIQENYKFPKEYTKEDKGMRVIVSFIINKEGKPEVTEVTGGKKYLQEEAKRNIMLIPEMQPGSLNGKPKEIKYKVPFSF</sequence>
<feature type="chain" id="PRO_5021380231" evidence="1">
    <location>
        <begin position="18"/>
        <end position="134"/>
    </location>
</feature>
<dbReference type="Proteomes" id="UP000317169">
    <property type="component" value="Unassembled WGS sequence"/>
</dbReference>
<dbReference type="InterPro" id="IPR037682">
    <property type="entry name" value="TonB_C"/>
</dbReference>
<protein>
    <submittedName>
        <fullName evidence="3">Energy transducer TonB</fullName>
    </submittedName>
</protein>
<feature type="signal peptide" evidence="1">
    <location>
        <begin position="1"/>
        <end position="17"/>
    </location>
</feature>
<dbReference type="SUPFAM" id="SSF74653">
    <property type="entry name" value="TolA/TonB C-terminal domain"/>
    <property type="match status" value="1"/>
</dbReference>
<dbReference type="OrthoDB" id="1522859at2"/>
<keyword evidence="1" id="KW-0732">Signal</keyword>
<dbReference type="RefSeq" id="WP_141421096.1">
    <property type="nucleotide sequence ID" value="NZ_VIAR01000003.1"/>
</dbReference>
<comment type="caution">
    <text evidence="3">The sequence shown here is derived from an EMBL/GenBank/DDBJ whole genome shotgun (WGS) entry which is preliminary data.</text>
</comment>
<dbReference type="GO" id="GO:0055085">
    <property type="term" value="P:transmembrane transport"/>
    <property type="evidence" value="ECO:0007669"/>
    <property type="project" value="InterPro"/>
</dbReference>
<proteinExistence type="predicted"/>
<dbReference type="Gene3D" id="3.30.1150.10">
    <property type="match status" value="1"/>
</dbReference>
<reference evidence="3 4" key="1">
    <citation type="submission" date="2019-06" db="EMBL/GenBank/DDBJ databases">
        <title>Flavibacter putida gen. nov., sp. nov., a novel marine bacterium of the family Flavobacteriaceae isolated from coastal seawater.</title>
        <authorList>
            <person name="Feng X."/>
        </authorList>
    </citation>
    <scope>NUCLEOTIDE SEQUENCE [LARGE SCALE GENOMIC DNA]</scope>
    <source>
        <strain evidence="3 4">PLHSN227</strain>
    </source>
</reference>
<organism evidence="3 4">
    <name type="scientific">Haloflavibacter putidus</name>
    <dbReference type="NCBI Taxonomy" id="2576776"/>
    <lineage>
        <taxon>Bacteria</taxon>
        <taxon>Pseudomonadati</taxon>
        <taxon>Bacteroidota</taxon>
        <taxon>Flavobacteriia</taxon>
        <taxon>Flavobacteriales</taxon>
        <taxon>Flavobacteriaceae</taxon>
        <taxon>Haloflavibacter</taxon>
    </lineage>
</organism>
<feature type="domain" description="TonB C-terminal" evidence="2">
    <location>
        <begin position="61"/>
        <end position="134"/>
    </location>
</feature>
<name>A0A507ZVS6_9FLAO</name>
<dbReference type="Pfam" id="PF03544">
    <property type="entry name" value="TonB_C"/>
    <property type="match status" value="1"/>
</dbReference>
<accession>A0A507ZVS6</accession>
<evidence type="ECO:0000256" key="1">
    <source>
        <dbReference type="SAM" id="SignalP"/>
    </source>
</evidence>